<protein>
    <submittedName>
        <fullName evidence="2">Uncharacterized protein</fullName>
    </submittedName>
</protein>
<sequence length="59" mass="6535">MKLGNVLKITRPTSEKGEDREEITELMAGGETMADLEASIEGYMESHVGDTPKVIELKR</sequence>
<evidence type="ECO:0000313" key="2">
    <source>
        <dbReference type="EMBL" id="CCM78396.1"/>
    </source>
</evidence>
<organism evidence="2 3">
    <name type="scientific">Rhizobium mesoamericanum STM3625</name>
    <dbReference type="NCBI Taxonomy" id="1211777"/>
    <lineage>
        <taxon>Bacteria</taxon>
        <taxon>Pseudomonadati</taxon>
        <taxon>Pseudomonadota</taxon>
        <taxon>Alphaproteobacteria</taxon>
        <taxon>Hyphomicrobiales</taxon>
        <taxon>Rhizobiaceae</taxon>
        <taxon>Rhizobium/Agrobacterium group</taxon>
        <taxon>Rhizobium</taxon>
    </lineage>
</organism>
<dbReference type="EMBL" id="CANI01000039">
    <property type="protein sequence ID" value="CCM78396.1"/>
    <property type="molecule type" value="Genomic_DNA"/>
</dbReference>
<evidence type="ECO:0000256" key="1">
    <source>
        <dbReference type="SAM" id="MobiDB-lite"/>
    </source>
</evidence>
<feature type="region of interest" description="Disordered" evidence="1">
    <location>
        <begin position="1"/>
        <end position="21"/>
    </location>
</feature>
<dbReference type="AlphaFoldDB" id="K0PP65"/>
<comment type="caution">
    <text evidence="2">The sequence shown here is derived from an EMBL/GenBank/DDBJ whole genome shotgun (WGS) entry which is preliminary data.</text>
</comment>
<dbReference type="STRING" id="1211777.BN77_p11067"/>
<name>K0PP65_9HYPH</name>
<reference evidence="2 3" key="1">
    <citation type="journal article" date="2013" name="Genome Announc.">
        <title>Draft Genome Sequence of Rhizobium mesoamericanum STM3625, a Nitrogen-Fixing Symbiont of Mimosa pudica Isolated in French Guiana (South America).</title>
        <authorList>
            <person name="Moulin L."/>
            <person name="Mornico D."/>
            <person name="Melkonian R."/>
            <person name="Klonowska A."/>
        </authorList>
    </citation>
    <scope>NUCLEOTIDE SEQUENCE [LARGE SCALE GENOMIC DNA]</scope>
    <source>
        <strain evidence="2 3">STM3625</strain>
    </source>
</reference>
<keyword evidence="3" id="KW-1185">Reference proteome</keyword>
<dbReference type="Proteomes" id="UP000009319">
    <property type="component" value="Unassembled WGS sequence"/>
</dbReference>
<accession>K0PP65</accession>
<evidence type="ECO:0000313" key="3">
    <source>
        <dbReference type="Proteomes" id="UP000009319"/>
    </source>
</evidence>
<dbReference type="HOGENOM" id="CLU_2957542_0_0_5"/>
<proteinExistence type="predicted"/>
<gene>
    <name evidence="2" type="ORF">BN77_p11067</name>
</gene>
<dbReference type="RefSeq" id="WP_007537308.1">
    <property type="nucleotide sequence ID" value="NZ_HF536773.1"/>
</dbReference>